<dbReference type="GO" id="GO:0004672">
    <property type="term" value="F:protein kinase activity"/>
    <property type="evidence" value="ECO:0007669"/>
    <property type="project" value="InterPro"/>
</dbReference>
<dbReference type="SUPFAM" id="SSF56112">
    <property type="entry name" value="Protein kinase-like (PK-like)"/>
    <property type="match status" value="1"/>
</dbReference>
<dbReference type="EMBL" id="RWGY01000011">
    <property type="protein sequence ID" value="TVU33232.1"/>
    <property type="molecule type" value="Genomic_DNA"/>
</dbReference>
<reference evidence="10 11" key="1">
    <citation type="journal article" date="2019" name="Sci. Rep.">
        <title>A high-quality genome of Eragrostis curvula grass provides insights into Poaceae evolution and supports new strategies to enhance forage quality.</title>
        <authorList>
            <person name="Carballo J."/>
            <person name="Santos B.A.C.M."/>
            <person name="Zappacosta D."/>
            <person name="Garbus I."/>
            <person name="Selva J.P."/>
            <person name="Gallo C.A."/>
            <person name="Diaz A."/>
            <person name="Albertini E."/>
            <person name="Caccamo M."/>
            <person name="Echenique V."/>
        </authorList>
    </citation>
    <scope>NUCLEOTIDE SEQUENCE [LARGE SCALE GENOMIC DNA]</scope>
    <source>
        <strain evidence="11">cv. Victoria</strain>
        <tissue evidence="10">Leaf</tissue>
    </source>
</reference>
<feature type="domain" description="Protein kinase" evidence="9">
    <location>
        <begin position="401"/>
        <end position="679"/>
    </location>
</feature>
<evidence type="ECO:0000313" key="10">
    <source>
        <dbReference type="EMBL" id="TVU33232.1"/>
    </source>
</evidence>
<dbReference type="InterPro" id="IPR011009">
    <property type="entry name" value="Kinase-like_dom_sf"/>
</dbReference>
<dbReference type="Gene3D" id="3.80.10.10">
    <property type="entry name" value="Ribonuclease Inhibitor"/>
    <property type="match status" value="1"/>
</dbReference>
<evidence type="ECO:0000256" key="8">
    <source>
        <dbReference type="SAM" id="Phobius"/>
    </source>
</evidence>
<dbReference type="Proteomes" id="UP000324897">
    <property type="component" value="Chromosome 1"/>
</dbReference>
<protein>
    <recommendedName>
        <fullName evidence="9">Protein kinase domain-containing protein</fullName>
    </recommendedName>
</protein>
<dbReference type="InterPro" id="IPR032675">
    <property type="entry name" value="LRR_dom_sf"/>
</dbReference>
<evidence type="ECO:0000313" key="11">
    <source>
        <dbReference type="Proteomes" id="UP000324897"/>
    </source>
</evidence>
<evidence type="ECO:0000256" key="5">
    <source>
        <dbReference type="ARBA" id="ARBA00022989"/>
    </source>
</evidence>
<feature type="non-terminal residue" evidence="10">
    <location>
        <position position="1"/>
    </location>
</feature>
<dbReference type="GO" id="GO:0016020">
    <property type="term" value="C:membrane"/>
    <property type="evidence" value="ECO:0007669"/>
    <property type="project" value="UniProtKB-SubCell"/>
</dbReference>
<evidence type="ECO:0000256" key="2">
    <source>
        <dbReference type="ARBA" id="ARBA00022614"/>
    </source>
</evidence>
<feature type="region of interest" description="Disordered" evidence="7">
    <location>
        <begin position="1"/>
        <end position="123"/>
    </location>
</feature>
<keyword evidence="5 8" id="KW-1133">Transmembrane helix</keyword>
<evidence type="ECO:0000256" key="4">
    <source>
        <dbReference type="ARBA" id="ARBA00022737"/>
    </source>
</evidence>
<sequence>SRKAEKRNILSYGSTRNPLEKTRASRGGHARSRPQSEANRDAAPPSPGRLPPRPARPRRGGRHLDGGSCRVAELHPALRRRWHRPRGVPARHQLPLAAASPPRVPPRPAAPLRVAQPHGRRGLGGAGNLTSLLTVDLSGNALQGGIDAAFWRAPSLRAANVSGNRLGGALRFDGQYPSTRLASLDASGNRFTSVEGVAALAGLGDLNVSRNAIRAAPVGLRMLTGLRRLDLSGNSMSGRFPDDLPPLEGLVFLNISYNNFSGVVHADAVRKFGRSAFLNAGNAASLVIEDTSPSPAPAPETPPSRARKKKLRRAVLISVIAVGAAVTALALVLLAWCAARGLKRRRKRKKKKDGKAAVWEDEEVAVGAVKVATATPVVLLERPLTILTLADLAAATSGFGRESQLAEAGGRSGAAYRAVLPGDLHVVVRVVEGAVAGVKEDDDEAAAAAGLRELARLRHPNILPLLGYCIAGKQKLLLFEYMEKGDLHRWLHELPAGSIDTEDMSIDMLEPTEDSRKSPGDWPTRYRIILGIARGLAFLHQGWAGSSGRPIVHGHLVPTNILLGDDMEPRISDFIHPGSDDETPASDVYRFGILVFELVTGQAKWDDASTSWARGVVRNRKGLNIVDARLRDEVAATEAAEKEMLECLQVGYLCTASSPEKRPAMQQVVGLLKDIRPAATVSQSLAAMMIN</sequence>
<feature type="compositionally biased region" description="Basic residues" evidence="7">
    <location>
        <begin position="77"/>
        <end position="86"/>
    </location>
</feature>
<keyword evidence="4" id="KW-0677">Repeat</keyword>
<keyword evidence="6 8" id="KW-0472">Membrane</keyword>
<keyword evidence="3 8" id="KW-0812">Transmembrane</keyword>
<dbReference type="Gene3D" id="1.10.510.10">
    <property type="entry name" value="Transferase(Phosphotransferase) domain 1"/>
    <property type="match status" value="2"/>
</dbReference>
<feature type="compositionally biased region" description="Pro residues" evidence="7">
    <location>
        <begin position="44"/>
        <end position="54"/>
    </location>
</feature>
<keyword evidence="11" id="KW-1185">Reference proteome</keyword>
<evidence type="ECO:0000256" key="7">
    <source>
        <dbReference type="SAM" id="MobiDB-lite"/>
    </source>
</evidence>
<dbReference type="InterPro" id="IPR000719">
    <property type="entry name" value="Prot_kinase_dom"/>
</dbReference>
<dbReference type="AlphaFoldDB" id="A0A5J9VAE1"/>
<evidence type="ECO:0000256" key="1">
    <source>
        <dbReference type="ARBA" id="ARBA00004370"/>
    </source>
</evidence>
<evidence type="ECO:0000259" key="9">
    <source>
        <dbReference type="PROSITE" id="PS50011"/>
    </source>
</evidence>
<comment type="caution">
    <text evidence="10">The sequence shown here is derived from an EMBL/GenBank/DDBJ whole genome shotgun (WGS) entry which is preliminary data.</text>
</comment>
<proteinExistence type="predicted"/>
<dbReference type="InterPro" id="IPR046959">
    <property type="entry name" value="PRK1-6/SRF4-like"/>
</dbReference>
<evidence type="ECO:0000256" key="3">
    <source>
        <dbReference type="ARBA" id="ARBA00022692"/>
    </source>
</evidence>
<dbReference type="InterPro" id="IPR001611">
    <property type="entry name" value="Leu-rich_rpt"/>
</dbReference>
<accession>A0A5J9VAE1</accession>
<dbReference type="InterPro" id="IPR001245">
    <property type="entry name" value="Ser-Thr/Tyr_kinase_cat_dom"/>
</dbReference>
<dbReference type="Pfam" id="PF00560">
    <property type="entry name" value="LRR_1"/>
    <property type="match status" value="1"/>
</dbReference>
<dbReference type="PANTHER" id="PTHR48007">
    <property type="entry name" value="LEUCINE-RICH REPEAT RECEPTOR-LIKE PROTEIN KINASE PXC1"/>
    <property type="match status" value="1"/>
</dbReference>
<dbReference type="OrthoDB" id="1394818at2759"/>
<evidence type="ECO:0000256" key="6">
    <source>
        <dbReference type="ARBA" id="ARBA00023136"/>
    </source>
</evidence>
<comment type="subcellular location">
    <subcellularLocation>
        <location evidence="1">Membrane</location>
    </subcellularLocation>
</comment>
<dbReference type="Gramene" id="TVU33232">
    <property type="protein sequence ID" value="TVU33232"/>
    <property type="gene ID" value="EJB05_25022"/>
</dbReference>
<organism evidence="10 11">
    <name type="scientific">Eragrostis curvula</name>
    <name type="common">weeping love grass</name>
    <dbReference type="NCBI Taxonomy" id="38414"/>
    <lineage>
        <taxon>Eukaryota</taxon>
        <taxon>Viridiplantae</taxon>
        <taxon>Streptophyta</taxon>
        <taxon>Embryophyta</taxon>
        <taxon>Tracheophyta</taxon>
        <taxon>Spermatophyta</taxon>
        <taxon>Magnoliopsida</taxon>
        <taxon>Liliopsida</taxon>
        <taxon>Poales</taxon>
        <taxon>Poaceae</taxon>
        <taxon>PACMAD clade</taxon>
        <taxon>Chloridoideae</taxon>
        <taxon>Eragrostideae</taxon>
        <taxon>Eragrostidinae</taxon>
        <taxon>Eragrostis</taxon>
    </lineage>
</organism>
<feature type="transmembrane region" description="Helical" evidence="8">
    <location>
        <begin position="314"/>
        <end position="336"/>
    </location>
</feature>
<dbReference type="PANTHER" id="PTHR48007:SF84">
    <property type="entry name" value="(WILD MALAYSIAN BANANA) HYPOTHETICAL PROTEIN"/>
    <property type="match status" value="1"/>
</dbReference>
<keyword evidence="2" id="KW-0433">Leucine-rich repeat</keyword>
<dbReference type="PROSITE" id="PS50011">
    <property type="entry name" value="PROTEIN_KINASE_DOM"/>
    <property type="match status" value="1"/>
</dbReference>
<dbReference type="Pfam" id="PF07714">
    <property type="entry name" value="PK_Tyr_Ser-Thr"/>
    <property type="match status" value="1"/>
</dbReference>
<gene>
    <name evidence="10" type="ORF">EJB05_25022</name>
</gene>
<dbReference type="GO" id="GO:0005524">
    <property type="term" value="F:ATP binding"/>
    <property type="evidence" value="ECO:0007669"/>
    <property type="project" value="InterPro"/>
</dbReference>
<name>A0A5J9VAE1_9POAL</name>
<dbReference type="SUPFAM" id="SSF52058">
    <property type="entry name" value="L domain-like"/>
    <property type="match status" value="1"/>
</dbReference>
<dbReference type="Gene3D" id="3.30.200.20">
    <property type="entry name" value="Phosphorylase Kinase, domain 1"/>
    <property type="match status" value="1"/>
</dbReference>